<gene>
    <name evidence="2" type="ORF">HU718_016665</name>
</gene>
<feature type="region of interest" description="Disordered" evidence="1">
    <location>
        <begin position="1"/>
        <end position="28"/>
    </location>
</feature>
<reference evidence="2 3" key="2">
    <citation type="journal article" date="2021" name="Microorganisms">
        <title>The Ever-Expanding Pseudomonas Genus: Description of 43 New Species and Partition of the Pseudomonas putida Group.</title>
        <authorList>
            <person name="Girard L."/>
            <person name="Lood C."/>
            <person name="Hofte M."/>
            <person name="Vandamme P."/>
            <person name="Rokni-Zadeh H."/>
            <person name="van Noort V."/>
            <person name="Lavigne R."/>
            <person name="De Mot R."/>
        </authorList>
    </citation>
    <scope>NUCLEOTIDE SEQUENCE [LARGE SCALE GENOMIC DNA]</scope>
    <source>
        <strain evidence="2 3">ZA 5.3</strain>
    </source>
</reference>
<feature type="region of interest" description="Disordered" evidence="1">
    <location>
        <begin position="106"/>
        <end position="132"/>
    </location>
</feature>
<evidence type="ECO:0000256" key="1">
    <source>
        <dbReference type="SAM" id="MobiDB-lite"/>
    </source>
</evidence>
<evidence type="ECO:0000313" key="3">
    <source>
        <dbReference type="Proteomes" id="UP000646386"/>
    </source>
</evidence>
<sequence length="201" mass="22456">MDADKPQRLKLKKKSSESKPAVHVPGQGFSEESEKFFSDLASRKAVEVDIDVLFDQSYKADHELDDVTRELRSEFALLNKIIELQEVAKQKGTKLSRKAAKAAIKEAKKASKAANKPKTVSPAKRTKPSTTEPESKWLRKICWRCGSKFSVHVDWERPPSLCPACTKDINETYLPTAPDRSRPVGWVHIVSGGAPGMGKRR</sequence>
<dbReference type="EMBL" id="CP077089">
    <property type="protein sequence ID" value="QXI03670.1"/>
    <property type="molecule type" value="Genomic_DNA"/>
</dbReference>
<evidence type="ECO:0000313" key="2">
    <source>
        <dbReference type="EMBL" id="QXI03670.1"/>
    </source>
</evidence>
<dbReference type="Proteomes" id="UP000646386">
    <property type="component" value="Chromosome"/>
</dbReference>
<proteinExistence type="predicted"/>
<dbReference type="RefSeq" id="WP_186615625.1">
    <property type="nucleotide sequence ID" value="NZ_CP077089.1"/>
</dbReference>
<evidence type="ECO:0008006" key="4">
    <source>
        <dbReference type="Google" id="ProtNLM"/>
    </source>
</evidence>
<keyword evidence="3" id="KW-1185">Reference proteome</keyword>
<name>A0ABX8PQK1_9PSED</name>
<organism evidence="2 3">
    <name type="scientific">Pseudomonas tensinigenes</name>
    <dbReference type="NCBI Taxonomy" id="2745511"/>
    <lineage>
        <taxon>Bacteria</taxon>
        <taxon>Pseudomonadati</taxon>
        <taxon>Pseudomonadota</taxon>
        <taxon>Gammaproteobacteria</taxon>
        <taxon>Pseudomonadales</taxon>
        <taxon>Pseudomonadaceae</taxon>
        <taxon>Pseudomonas</taxon>
    </lineage>
</organism>
<reference evidence="2 3" key="1">
    <citation type="journal article" date="2020" name="Microorganisms">
        <title>Reliable Identification of Environmental Pseudomonas Isolates Using the rpoD Gene.</title>
        <authorList>
            <consortium name="The Broad Institute Genome Sequencing Platform"/>
            <person name="Girard L."/>
            <person name="Lood C."/>
            <person name="Rokni-Zadeh H."/>
            <person name="van Noort V."/>
            <person name="Lavigne R."/>
            <person name="De Mot R."/>
        </authorList>
    </citation>
    <scope>NUCLEOTIDE SEQUENCE [LARGE SCALE GENOMIC DNA]</scope>
    <source>
        <strain evidence="2 3">ZA 5.3</strain>
    </source>
</reference>
<protein>
    <recommendedName>
        <fullName evidence="4">Zinc ribbon domain-containing protein</fullName>
    </recommendedName>
</protein>
<accession>A0ABX8PQK1</accession>